<evidence type="ECO:0000313" key="4">
    <source>
        <dbReference type="Proteomes" id="UP000317303"/>
    </source>
</evidence>
<evidence type="ECO:0000259" key="2">
    <source>
        <dbReference type="SMART" id="SM00849"/>
    </source>
</evidence>
<accession>A0A660CBC1</accession>
<dbReference type="SUPFAM" id="SSF56281">
    <property type="entry name" value="Metallo-hydrolase/oxidoreductase"/>
    <property type="match status" value="1"/>
</dbReference>
<dbReference type="InterPro" id="IPR036388">
    <property type="entry name" value="WH-like_DNA-bd_sf"/>
</dbReference>
<comment type="caution">
    <text evidence="3">The sequence shown here is derived from an EMBL/GenBank/DDBJ whole genome shotgun (WGS) entry which is preliminary data.</text>
</comment>
<feature type="compositionally biased region" description="Basic residues" evidence="1">
    <location>
        <begin position="1"/>
        <end position="10"/>
    </location>
</feature>
<dbReference type="Gene3D" id="3.60.15.10">
    <property type="entry name" value="Ribonuclease Z/Hydroxyacylglutathione hydrolase-like"/>
    <property type="match status" value="1"/>
</dbReference>
<proteinExistence type="predicted"/>
<gene>
    <name evidence="3" type="ORF">JD82_01452</name>
</gene>
<feature type="domain" description="Metallo-beta-lactamase" evidence="2">
    <location>
        <begin position="70"/>
        <end position="284"/>
    </location>
</feature>
<dbReference type="AlphaFoldDB" id="A0A660CBC1"/>
<evidence type="ECO:0000313" key="3">
    <source>
        <dbReference type="EMBL" id="TWH19624.1"/>
    </source>
</evidence>
<name>A0A660CBC1_9PSEU</name>
<dbReference type="EMBL" id="VLJV01000001">
    <property type="protein sequence ID" value="TWH19624.1"/>
    <property type="molecule type" value="Genomic_DNA"/>
</dbReference>
<dbReference type="InterPro" id="IPR050662">
    <property type="entry name" value="Sec-metab_biosynth-thioest"/>
</dbReference>
<keyword evidence="4" id="KW-1185">Reference proteome</keyword>
<evidence type="ECO:0000256" key="1">
    <source>
        <dbReference type="SAM" id="MobiDB-lite"/>
    </source>
</evidence>
<sequence>MPTNHARSRSHAGATNHAGPTNGSPPPEGITVLGTAQREAWLERRLPPVERVHAGVWSVPVPIPHNPLRYTLSYLIASDDGLLVVDPGWDSQEGWQALLAGLSEAGASPGDVHGILATHIHPDHHGLSARLRETSGAWIAMHPAERDTLPQRMTHVVGPHETITDWLRHRGAPADEAAALGGPLDARDPDEAAMADPDVLLEDGDVVPLRGRTLRALWTPGHTPGHLCLQAVEERLLLTGDHVLPRITPNIGLYPGGTGSPLADFLASLERTGEFDDHDALPAHEYRFRGLGERTRLLAEHHERRCRELLDVVADLGTPTPWEVATHLSWSRPWSEIGRMRISALAETESHLDHLVRQGLLTWHGQASGDERASSPDAGGARVRLAATATTGSTS</sequence>
<protein>
    <submittedName>
        <fullName evidence="3">Glyoxylase-like metal-dependent hydrolase (Beta-lactamase superfamily II)</fullName>
    </submittedName>
</protein>
<dbReference type="InterPro" id="IPR001279">
    <property type="entry name" value="Metallo-B-lactamas"/>
</dbReference>
<reference evidence="3 4" key="1">
    <citation type="submission" date="2019-07" db="EMBL/GenBank/DDBJ databases">
        <title>R&amp;d 2014.</title>
        <authorList>
            <person name="Klenk H.-P."/>
        </authorList>
    </citation>
    <scope>NUCLEOTIDE SEQUENCE [LARGE SCALE GENOMIC DNA]</scope>
    <source>
        <strain evidence="3 4">DSM 43194</strain>
    </source>
</reference>
<dbReference type="Pfam" id="PF00753">
    <property type="entry name" value="Lactamase_B"/>
    <property type="match status" value="1"/>
</dbReference>
<dbReference type="PANTHER" id="PTHR23131">
    <property type="entry name" value="ENDORIBONUCLEASE LACTB2"/>
    <property type="match status" value="1"/>
</dbReference>
<feature type="region of interest" description="Disordered" evidence="1">
    <location>
        <begin position="1"/>
        <end position="30"/>
    </location>
</feature>
<dbReference type="Gene3D" id="1.10.10.10">
    <property type="entry name" value="Winged helix-like DNA-binding domain superfamily/Winged helix DNA-binding domain"/>
    <property type="match status" value="1"/>
</dbReference>
<dbReference type="PANTHER" id="PTHR23131:SF4">
    <property type="entry name" value="METALLO-BETA-LACTAMASE SUPERFAMILY POTEIN"/>
    <property type="match status" value="1"/>
</dbReference>
<organism evidence="3 4">
    <name type="scientific">Prauserella rugosa</name>
    <dbReference type="NCBI Taxonomy" id="43354"/>
    <lineage>
        <taxon>Bacteria</taxon>
        <taxon>Bacillati</taxon>
        <taxon>Actinomycetota</taxon>
        <taxon>Actinomycetes</taxon>
        <taxon>Pseudonocardiales</taxon>
        <taxon>Pseudonocardiaceae</taxon>
        <taxon>Prauserella</taxon>
    </lineage>
</organism>
<dbReference type="GO" id="GO:0016787">
    <property type="term" value="F:hydrolase activity"/>
    <property type="evidence" value="ECO:0007669"/>
    <property type="project" value="UniProtKB-KW"/>
</dbReference>
<dbReference type="InterPro" id="IPR036866">
    <property type="entry name" value="RibonucZ/Hydroxyglut_hydro"/>
</dbReference>
<dbReference type="SMART" id="SM00849">
    <property type="entry name" value="Lactamase_B"/>
    <property type="match status" value="1"/>
</dbReference>
<dbReference type="Proteomes" id="UP000317303">
    <property type="component" value="Unassembled WGS sequence"/>
</dbReference>
<dbReference type="RefSeq" id="WP_048807926.1">
    <property type="nucleotide sequence ID" value="NZ_JOIJ01000002.1"/>
</dbReference>
<keyword evidence="3" id="KW-0378">Hydrolase</keyword>